<dbReference type="PANTHER" id="PTHR47447:SF17">
    <property type="entry name" value="OS12G0638900 PROTEIN"/>
    <property type="match status" value="1"/>
</dbReference>
<accession>A0A1G4IBN2</accession>
<feature type="region of interest" description="Disordered" evidence="2">
    <location>
        <begin position="19"/>
        <end position="48"/>
    </location>
</feature>
<evidence type="ECO:0000256" key="1">
    <source>
        <dbReference type="ARBA" id="ARBA00022737"/>
    </source>
</evidence>
<dbReference type="RefSeq" id="XP_067080542.1">
    <property type="nucleotide sequence ID" value="XM_067224441.1"/>
</dbReference>
<dbReference type="InterPro" id="IPR011990">
    <property type="entry name" value="TPR-like_helical_dom_sf"/>
</dbReference>
<reference evidence="3" key="1">
    <citation type="submission" date="2016-09" db="EMBL/GenBank/DDBJ databases">
        <authorList>
            <person name="Hebert L."/>
            <person name="Moumen B."/>
        </authorList>
    </citation>
    <scope>NUCLEOTIDE SEQUENCE [LARGE SCALE GENOMIC DNA]</scope>
    <source>
        <strain evidence="3">OVI</strain>
    </source>
</reference>
<keyword evidence="1" id="KW-0677">Repeat</keyword>
<gene>
    <name evidence="3" type="ORF">TEOVI_000116100</name>
</gene>
<protein>
    <submittedName>
        <fullName evidence="3">Kinetoplast polyadenylation/uridylation factor 2</fullName>
    </submittedName>
</protein>
<evidence type="ECO:0000256" key="2">
    <source>
        <dbReference type="SAM" id="MobiDB-lite"/>
    </source>
</evidence>
<sequence length="643" mass="72426">MFACRRLLGLTAVGAPTHVRFNHSNNSTESTRDTDKTAASVGDPSKVVSSDSAQKLNLSLRLTDADFGAMVKATKAAMAKERLWRDLTVGSEVDISSESGPNVAIIPKHTVLPKPLGDRSSCFTTVAAEPQGARVDLSGNTRDNVLGNDNPMSSTVTSAVQDRTLTPGVRYGLMDTLRDCLISGDWPKSMRMFESAIQTACNNGKGADTSFTAMRSSDSVINNEMLEGLHRFNATTPVGSFAMNLERYRGILRWSGGHYYLLMKLLLSRHRIEEVERVWDVMKRIGYVEYRMNERTCNQLIALCRTDTKQDIVSPLLHPTKETHNREKEFRTSLVLELENWAEKKHVTLSGRNETTARVARVAHMLRSEGSKDGKDEAVGSIGHGLRVGDFSGLLRRCNSEESTARVLQMMEKLNVPRDGQIYSALIAALRQPHYQLCGSEENLSQSDGTKEAYDAHRKRRLKRARQWYDECPEESRTIDVCNEMLLITRGGSAEDVDYANLLTDIRGTPLTILGSDDTGSDTIAFSKNEGRSRPQIPVPRWKIPPNGRTYEVMVLHCRHHEEWPVVWALYDEMMERNVKGTQRLYQMLLEIVQRHPPCGRDRNTVVLELYEDMKRFGLDVTDIKSTASVVNSWCATRRKKRW</sequence>
<dbReference type="CDD" id="cd23675">
    <property type="entry name" value="KPAF2"/>
    <property type="match status" value="1"/>
</dbReference>
<dbReference type="Gene3D" id="1.25.40.10">
    <property type="entry name" value="Tetratricopeptide repeat domain"/>
    <property type="match status" value="1"/>
</dbReference>
<dbReference type="PANTHER" id="PTHR47447">
    <property type="entry name" value="OS03G0856100 PROTEIN"/>
    <property type="match status" value="1"/>
</dbReference>
<evidence type="ECO:0000313" key="4">
    <source>
        <dbReference type="Proteomes" id="UP000195570"/>
    </source>
</evidence>
<evidence type="ECO:0000313" key="3">
    <source>
        <dbReference type="EMBL" id="SCU69595.1"/>
    </source>
</evidence>
<dbReference type="Proteomes" id="UP000195570">
    <property type="component" value="Unassembled WGS sequence"/>
</dbReference>
<dbReference type="VEuPathDB" id="TriTrypDB:TEOVI_000116100"/>
<dbReference type="AlphaFoldDB" id="A0A1G4IBN2"/>
<name>A0A1G4IBN2_TRYEQ</name>
<keyword evidence="4" id="KW-1185">Reference proteome</keyword>
<dbReference type="EMBL" id="CZPT02001255">
    <property type="protein sequence ID" value="SCU69595.1"/>
    <property type="molecule type" value="Genomic_DNA"/>
</dbReference>
<dbReference type="GeneID" id="92375101"/>
<proteinExistence type="predicted"/>
<organism evidence="3 4">
    <name type="scientific">Trypanosoma equiperdum</name>
    <dbReference type="NCBI Taxonomy" id="5694"/>
    <lineage>
        <taxon>Eukaryota</taxon>
        <taxon>Discoba</taxon>
        <taxon>Euglenozoa</taxon>
        <taxon>Kinetoplastea</taxon>
        <taxon>Metakinetoplastina</taxon>
        <taxon>Trypanosomatida</taxon>
        <taxon>Trypanosomatidae</taxon>
        <taxon>Trypanosoma</taxon>
    </lineage>
</organism>
<comment type="caution">
    <text evidence="3">The sequence shown here is derived from an EMBL/GenBank/DDBJ whole genome shotgun (WGS) entry which is preliminary data.</text>
</comment>